<evidence type="ECO:0000313" key="2">
    <source>
        <dbReference type="EMBL" id="MBB4920571.1"/>
    </source>
</evidence>
<feature type="compositionally biased region" description="Basic and acidic residues" evidence="1">
    <location>
        <begin position="145"/>
        <end position="176"/>
    </location>
</feature>
<feature type="region of interest" description="Disordered" evidence="1">
    <location>
        <begin position="50"/>
        <end position="176"/>
    </location>
</feature>
<accession>A0A7W7QVJ3</accession>
<evidence type="ECO:0000256" key="1">
    <source>
        <dbReference type="SAM" id="MobiDB-lite"/>
    </source>
</evidence>
<dbReference type="RefSeq" id="WP_184725017.1">
    <property type="nucleotide sequence ID" value="NZ_JACHJP010000014.1"/>
</dbReference>
<organism evidence="2 3">
    <name type="scientific">Streptosporangium saharense</name>
    <dbReference type="NCBI Taxonomy" id="1706840"/>
    <lineage>
        <taxon>Bacteria</taxon>
        <taxon>Bacillati</taxon>
        <taxon>Actinomycetota</taxon>
        <taxon>Actinomycetes</taxon>
        <taxon>Streptosporangiales</taxon>
        <taxon>Streptosporangiaceae</taxon>
        <taxon>Streptosporangium</taxon>
    </lineage>
</organism>
<comment type="caution">
    <text evidence="2">The sequence shown here is derived from an EMBL/GenBank/DDBJ whole genome shotgun (WGS) entry which is preliminary data.</text>
</comment>
<feature type="compositionally biased region" description="Basic and acidic residues" evidence="1">
    <location>
        <begin position="86"/>
        <end position="95"/>
    </location>
</feature>
<reference evidence="2 3" key="1">
    <citation type="submission" date="2020-08" db="EMBL/GenBank/DDBJ databases">
        <title>Genomic Encyclopedia of Type Strains, Phase III (KMG-III): the genomes of soil and plant-associated and newly described type strains.</title>
        <authorList>
            <person name="Whitman W."/>
        </authorList>
    </citation>
    <scope>NUCLEOTIDE SEQUENCE [LARGE SCALE GENOMIC DNA]</scope>
    <source>
        <strain evidence="2 3">CECT 8840</strain>
    </source>
</reference>
<proteinExistence type="predicted"/>
<dbReference type="AlphaFoldDB" id="A0A7W7QVJ3"/>
<evidence type="ECO:0000313" key="3">
    <source>
        <dbReference type="Proteomes" id="UP000552644"/>
    </source>
</evidence>
<gene>
    <name evidence="2" type="ORF">FHS44_007722</name>
</gene>
<dbReference type="Proteomes" id="UP000552644">
    <property type="component" value="Unassembled WGS sequence"/>
</dbReference>
<protein>
    <submittedName>
        <fullName evidence="2">Uncharacterized protein</fullName>
    </submittedName>
</protein>
<name>A0A7W7QVJ3_9ACTN</name>
<dbReference type="EMBL" id="JACHJP010000014">
    <property type="protein sequence ID" value="MBB4920571.1"/>
    <property type="molecule type" value="Genomic_DNA"/>
</dbReference>
<keyword evidence="3" id="KW-1185">Reference proteome</keyword>
<sequence length="176" mass="18421">MIRASSPRGRKLLRVVGAALAVVMAMTSWVEVIAPARAASAACMAAHHDEDHTAPAKGPVSGPAVNTATGPPAATSLGDEQETFENDSREIKDDSTDTGATDSRPPVRGVTVAIHRARPSETSLGTSVARGPPVRRGRLLPGVSRAHDLRPKTAGADRPRPCEDLSDVRTARPEDP</sequence>